<dbReference type="GO" id="GO:0004016">
    <property type="term" value="F:adenylate cyclase activity"/>
    <property type="evidence" value="ECO:0007669"/>
    <property type="project" value="TreeGrafter"/>
</dbReference>
<gene>
    <name evidence="10" type="ORF">PAPOLLO_LOCUS27393</name>
</gene>
<name>A0A8S3Y9E8_PARAO</name>
<protein>
    <recommendedName>
        <fullName evidence="1">guanylate cyclase</fullName>
        <ecNumber evidence="1">4.6.1.2</ecNumber>
    </recommendedName>
</protein>
<evidence type="ECO:0000256" key="3">
    <source>
        <dbReference type="ARBA" id="ARBA00023180"/>
    </source>
</evidence>
<dbReference type="InterPro" id="IPR018297">
    <property type="entry name" value="A/G_cyclase_CS"/>
</dbReference>
<accession>A0A8S3Y9E8</accession>
<evidence type="ECO:0000313" key="10">
    <source>
        <dbReference type="EMBL" id="CAG5058019.1"/>
    </source>
</evidence>
<dbReference type="AlphaFoldDB" id="A0A8S3Y9E8"/>
<dbReference type="SMART" id="SM00044">
    <property type="entry name" value="CYCc"/>
    <property type="match status" value="1"/>
</dbReference>
<evidence type="ECO:0000256" key="1">
    <source>
        <dbReference type="ARBA" id="ARBA00012202"/>
    </source>
</evidence>
<dbReference type="InterPro" id="IPR011645">
    <property type="entry name" value="HNOB_dom_associated"/>
</dbReference>
<dbReference type="GO" id="GO:0005886">
    <property type="term" value="C:plasma membrane"/>
    <property type="evidence" value="ECO:0007669"/>
    <property type="project" value="TreeGrafter"/>
</dbReference>
<dbReference type="GO" id="GO:0004383">
    <property type="term" value="F:guanylate cyclase activity"/>
    <property type="evidence" value="ECO:0007669"/>
    <property type="project" value="UniProtKB-EC"/>
</dbReference>
<comment type="caution">
    <text evidence="10">The sequence shown here is derived from an EMBL/GenBank/DDBJ whole genome shotgun (WGS) entry which is preliminary data.</text>
</comment>
<dbReference type="EMBL" id="CAJQZP010001648">
    <property type="protein sequence ID" value="CAG5058019.1"/>
    <property type="molecule type" value="Genomic_DNA"/>
</dbReference>
<evidence type="ECO:0000256" key="5">
    <source>
        <dbReference type="ARBA" id="ARBA00023293"/>
    </source>
</evidence>
<keyword evidence="4 6" id="KW-0456">Lyase</keyword>
<keyword evidence="7" id="KW-0175">Coiled coil</keyword>
<keyword evidence="11" id="KW-1185">Reference proteome</keyword>
<sequence length="324" mass="36159">MGTVFQQYNIEIVEKLCRPPPLIRPSVSMGAAPPEAVGVMRQCWSEAADLRPDFNRLYDIFRHMHRGRKINIVDSMFEMLEKYSNNLEELIKERTEQLDMEKKKTEQLLNRMLPRSVAERLMLGSRVEPEEFEEVSIYFSDIVETIGDAYMVVGGLPTRALDHAESVATMALHLLHLAGRFRVRHLPAQPLHLCIGLHSGPCCAGVVGLTMPRYCLFGDTVNTASRMESTGAAWRIQVSAATAGRLAAAGGYQLRSRGLRHIKGKGAMHTYWLLGKDGFDRPLPVPPPLQSEEVLFESDGENDSERSGAEAAPLLDRTSTVNKD</sequence>
<evidence type="ECO:0000256" key="2">
    <source>
        <dbReference type="ARBA" id="ARBA00022741"/>
    </source>
</evidence>
<dbReference type="OrthoDB" id="1890790at2759"/>
<dbReference type="Pfam" id="PF00211">
    <property type="entry name" value="Guanylate_cyc"/>
    <property type="match status" value="1"/>
</dbReference>
<dbReference type="PROSITE" id="PS00452">
    <property type="entry name" value="GUANYLATE_CYCLASE_1"/>
    <property type="match status" value="1"/>
</dbReference>
<feature type="region of interest" description="Disordered" evidence="8">
    <location>
        <begin position="283"/>
        <end position="324"/>
    </location>
</feature>
<dbReference type="InterPro" id="IPR050401">
    <property type="entry name" value="Cyclic_nucleotide_synthase"/>
</dbReference>
<dbReference type="EC" id="4.6.1.2" evidence="1"/>
<evidence type="ECO:0000256" key="6">
    <source>
        <dbReference type="RuleBase" id="RU000405"/>
    </source>
</evidence>
<dbReference type="GO" id="GO:0001653">
    <property type="term" value="F:peptide receptor activity"/>
    <property type="evidence" value="ECO:0007669"/>
    <property type="project" value="TreeGrafter"/>
</dbReference>
<evidence type="ECO:0000256" key="4">
    <source>
        <dbReference type="ARBA" id="ARBA00023239"/>
    </source>
</evidence>
<dbReference type="Proteomes" id="UP000691718">
    <property type="component" value="Unassembled WGS sequence"/>
</dbReference>
<proteinExistence type="inferred from homology"/>
<evidence type="ECO:0000256" key="8">
    <source>
        <dbReference type="SAM" id="MobiDB-lite"/>
    </source>
</evidence>
<evidence type="ECO:0000259" key="9">
    <source>
        <dbReference type="PROSITE" id="PS50125"/>
    </source>
</evidence>
<feature type="coiled-coil region" evidence="7">
    <location>
        <begin position="73"/>
        <end position="104"/>
    </location>
</feature>
<keyword evidence="2" id="KW-0547">Nucleotide-binding</keyword>
<keyword evidence="5" id="KW-0141">cGMP biosynthesis</keyword>
<evidence type="ECO:0000256" key="7">
    <source>
        <dbReference type="SAM" id="Coils"/>
    </source>
</evidence>
<feature type="domain" description="Guanylate cyclase" evidence="9">
    <location>
        <begin position="143"/>
        <end position="228"/>
    </location>
</feature>
<dbReference type="CDD" id="cd07302">
    <property type="entry name" value="CHD"/>
    <property type="match status" value="1"/>
</dbReference>
<dbReference type="GO" id="GO:0000166">
    <property type="term" value="F:nucleotide binding"/>
    <property type="evidence" value="ECO:0007669"/>
    <property type="project" value="UniProtKB-KW"/>
</dbReference>
<dbReference type="InterPro" id="IPR001054">
    <property type="entry name" value="A/G_cyclase"/>
</dbReference>
<dbReference type="Pfam" id="PF07701">
    <property type="entry name" value="HNOBA"/>
    <property type="match status" value="1"/>
</dbReference>
<dbReference type="PANTHER" id="PTHR11920:SF462">
    <property type="entry name" value="GUANYLATE CYCLASE"/>
    <property type="match status" value="1"/>
</dbReference>
<comment type="similarity">
    <text evidence="6">Belongs to the adenylyl cyclase class-4/guanylyl cyclase family.</text>
</comment>
<dbReference type="GO" id="GO:0035556">
    <property type="term" value="P:intracellular signal transduction"/>
    <property type="evidence" value="ECO:0007669"/>
    <property type="project" value="InterPro"/>
</dbReference>
<dbReference type="PANTHER" id="PTHR11920">
    <property type="entry name" value="GUANYLYL CYCLASE"/>
    <property type="match status" value="1"/>
</dbReference>
<keyword evidence="3" id="KW-0325">Glycoprotein</keyword>
<evidence type="ECO:0000313" key="11">
    <source>
        <dbReference type="Proteomes" id="UP000691718"/>
    </source>
</evidence>
<dbReference type="PROSITE" id="PS50125">
    <property type="entry name" value="GUANYLATE_CYCLASE_2"/>
    <property type="match status" value="1"/>
</dbReference>
<reference evidence="10" key="1">
    <citation type="submission" date="2021-04" db="EMBL/GenBank/DDBJ databases">
        <authorList>
            <person name="Tunstrom K."/>
        </authorList>
    </citation>
    <scope>NUCLEOTIDE SEQUENCE</scope>
</reference>
<dbReference type="GO" id="GO:0007168">
    <property type="term" value="P:receptor guanylyl cyclase signaling pathway"/>
    <property type="evidence" value="ECO:0007669"/>
    <property type="project" value="TreeGrafter"/>
</dbReference>
<organism evidence="10 11">
    <name type="scientific">Parnassius apollo</name>
    <name type="common">Apollo butterfly</name>
    <name type="synonym">Papilio apollo</name>
    <dbReference type="NCBI Taxonomy" id="110799"/>
    <lineage>
        <taxon>Eukaryota</taxon>
        <taxon>Metazoa</taxon>
        <taxon>Ecdysozoa</taxon>
        <taxon>Arthropoda</taxon>
        <taxon>Hexapoda</taxon>
        <taxon>Insecta</taxon>
        <taxon>Pterygota</taxon>
        <taxon>Neoptera</taxon>
        <taxon>Endopterygota</taxon>
        <taxon>Lepidoptera</taxon>
        <taxon>Glossata</taxon>
        <taxon>Ditrysia</taxon>
        <taxon>Papilionoidea</taxon>
        <taxon>Papilionidae</taxon>
        <taxon>Parnassiinae</taxon>
        <taxon>Parnassini</taxon>
        <taxon>Parnassius</taxon>
        <taxon>Parnassius</taxon>
    </lineage>
</organism>